<accession>A0A6L7ELL7</accession>
<reference evidence="1 2" key="1">
    <citation type="submission" date="2019-12" db="EMBL/GenBank/DDBJ databases">
        <authorList>
            <person name="Kun Z."/>
        </authorList>
    </citation>
    <scope>NUCLEOTIDE SEQUENCE [LARGE SCALE GENOMIC DNA]</scope>
    <source>
        <strain evidence="1 2">YIM 123512</strain>
    </source>
</reference>
<sequence length="282" mass="30819">MLDLGSRRFWHVVGRRVDLAGREAWLDAPVSAASRVAGDWVPGETARHGGVVGDLGAQDPAAGLLPSMAALDGPGFEARRLRPEVRDFYEHTAGWKLRTWSEWAPLFWPGGEIVARFWGRRVEQLALPMRPLESARGMDSQVVPIRDAAGTQVSAAWMRTLRGSGRTVFSGAYSVRTLPGASRPSVHVAFPLESGNVQVFLRPTVTDDGGLVLDSPHGRWGDNGAYVVVRDGGDHAARVPVHERFHVYVDPDGVLRTDHDLRIGPARAMRLHYELTPSSALS</sequence>
<dbReference type="EMBL" id="WUEK01000001">
    <property type="protein sequence ID" value="MXG88207.1"/>
    <property type="molecule type" value="Genomic_DNA"/>
</dbReference>
<dbReference type="AlphaFoldDB" id="A0A6L7ELL7"/>
<dbReference type="Proteomes" id="UP000473325">
    <property type="component" value="Unassembled WGS sequence"/>
</dbReference>
<protein>
    <submittedName>
        <fullName evidence="1">Uncharacterized protein</fullName>
    </submittedName>
</protein>
<name>A0A6L7ELL7_9ACTN</name>
<evidence type="ECO:0000313" key="1">
    <source>
        <dbReference type="EMBL" id="MXG88207.1"/>
    </source>
</evidence>
<gene>
    <name evidence="1" type="ORF">GRQ65_01420</name>
</gene>
<evidence type="ECO:0000313" key="2">
    <source>
        <dbReference type="Proteomes" id="UP000473325"/>
    </source>
</evidence>
<organism evidence="1 2">
    <name type="scientific">Nocardioides flavescens</name>
    <dbReference type="NCBI Taxonomy" id="2691959"/>
    <lineage>
        <taxon>Bacteria</taxon>
        <taxon>Bacillati</taxon>
        <taxon>Actinomycetota</taxon>
        <taxon>Actinomycetes</taxon>
        <taxon>Propionibacteriales</taxon>
        <taxon>Nocardioidaceae</taxon>
        <taxon>Nocardioides</taxon>
    </lineage>
</organism>
<comment type="caution">
    <text evidence="1">The sequence shown here is derived from an EMBL/GenBank/DDBJ whole genome shotgun (WGS) entry which is preliminary data.</text>
</comment>
<keyword evidence="2" id="KW-1185">Reference proteome</keyword>
<proteinExistence type="predicted"/>